<dbReference type="PIRSF" id="PIRSF036480">
    <property type="entry name" value="FormyFH4_hydr"/>
    <property type="match status" value="1"/>
</dbReference>
<keyword evidence="2 3" id="KW-0378">Hydrolase</keyword>
<dbReference type="RefSeq" id="WP_379877099.1">
    <property type="nucleotide sequence ID" value="NZ_JBHUIP010000012.1"/>
</dbReference>
<dbReference type="NCBIfam" id="TIGR00655">
    <property type="entry name" value="PurU"/>
    <property type="match status" value="1"/>
</dbReference>
<keyword evidence="3" id="KW-0658">Purine biosynthesis</keyword>
<sequence>MSESPNTGSLILKLHCPDQVGIVAAVSGYLADAGYNIRRSYQFEDDETKTFFMRTTVDPQANSAIRPTLEAGFAAIAERFKMTWGLHDPTRKMRMLPLVSKFGHCLNDLLYRWRSGLLPIDIPAVVSNHREFEELAKWHGLPFHYLPVDKTNKAAQEAALIELMDQYKIDLVVLARYMQVLSPDLCERLRGRCINIHHSFLPSFKGAQPYSQAFNRGVKLIGATAHYVTPDLDEGQIIEQAVERVDHTFTVDQLAALGRDIESVVLARAVQFHAEHRVTINGHKTVVFW</sequence>
<dbReference type="InterPro" id="IPR002376">
    <property type="entry name" value="Formyl_transf_N"/>
</dbReference>
<feature type="domain" description="ACT" evidence="5">
    <location>
        <begin position="11"/>
        <end position="91"/>
    </location>
</feature>
<dbReference type="InterPro" id="IPR045865">
    <property type="entry name" value="ACT-like_dom_sf"/>
</dbReference>
<dbReference type="Gene3D" id="3.40.50.170">
    <property type="entry name" value="Formyl transferase, N-terminal domain"/>
    <property type="match status" value="1"/>
</dbReference>
<dbReference type="InterPro" id="IPR004810">
    <property type="entry name" value="PurU"/>
</dbReference>
<name>A0ABW5DSC1_9PROT</name>
<evidence type="ECO:0000256" key="4">
    <source>
        <dbReference type="NCBIfam" id="TIGR00655"/>
    </source>
</evidence>
<evidence type="ECO:0000259" key="5">
    <source>
        <dbReference type="PROSITE" id="PS51671"/>
    </source>
</evidence>
<dbReference type="PANTHER" id="PTHR42706">
    <property type="entry name" value="FORMYLTETRAHYDROFOLATE DEFORMYLASE"/>
    <property type="match status" value="1"/>
</dbReference>
<dbReference type="NCBIfam" id="NF004684">
    <property type="entry name" value="PRK06027.1"/>
    <property type="match status" value="1"/>
</dbReference>
<dbReference type="Proteomes" id="UP001597295">
    <property type="component" value="Unassembled WGS sequence"/>
</dbReference>
<accession>A0ABW5DSC1</accession>
<dbReference type="PANTHER" id="PTHR42706:SF1">
    <property type="entry name" value="FORMYLTETRAHYDROFOLATE DEFORMYLASE 2, MITOCHONDRIAL"/>
    <property type="match status" value="1"/>
</dbReference>
<evidence type="ECO:0000256" key="2">
    <source>
        <dbReference type="ARBA" id="ARBA00022801"/>
    </source>
</evidence>
<proteinExistence type="inferred from homology"/>
<evidence type="ECO:0000313" key="7">
    <source>
        <dbReference type="Proteomes" id="UP001597295"/>
    </source>
</evidence>
<dbReference type="SUPFAM" id="SSF55021">
    <property type="entry name" value="ACT-like"/>
    <property type="match status" value="1"/>
</dbReference>
<dbReference type="InterPro" id="IPR036477">
    <property type="entry name" value="Formyl_transf_N_sf"/>
</dbReference>
<comment type="function">
    <text evidence="3">Catalyzes the hydrolysis of 10-formyltetrahydrofolate (formyl-FH4) to formate and tetrahydrofolate (FH4).</text>
</comment>
<dbReference type="SUPFAM" id="SSF53328">
    <property type="entry name" value="Formyltransferase"/>
    <property type="match status" value="1"/>
</dbReference>
<dbReference type="EC" id="3.5.1.10" evidence="3 4"/>
<comment type="caution">
    <text evidence="6">The sequence shown here is derived from an EMBL/GenBank/DDBJ whole genome shotgun (WGS) entry which is preliminary data.</text>
</comment>
<feature type="active site" evidence="3">
    <location>
        <position position="233"/>
    </location>
</feature>
<evidence type="ECO:0000256" key="1">
    <source>
        <dbReference type="ARBA" id="ARBA00022563"/>
    </source>
</evidence>
<dbReference type="CDD" id="cd04875">
    <property type="entry name" value="ACT_F4HF-DF"/>
    <property type="match status" value="1"/>
</dbReference>
<comment type="pathway">
    <text evidence="3">Purine metabolism; IMP biosynthesis via de novo pathway; formate from 10-formyl-5,6,7,8-tetrahydrofolate: step 1/1.</text>
</comment>
<dbReference type="Gene3D" id="3.30.70.260">
    <property type="match status" value="1"/>
</dbReference>
<dbReference type="InterPro" id="IPR044074">
    <property type="entry name" value="PurU_ACT"/>
</dbReference>
<protein>
    <recommendedName>
        <fullName evidence="3 4">Formyltetrahydrofolate deformylase</fullName>
        <ecNumber evidence="3 4">3.5.1.10</ecNumber>
    </recommendedName>
    <alternativeName>
        <fullName evidence="3">Formyl-FH(4) hydrolase</fullName>
    </alternativeName>
</protein>
<dbReference type="HAMAP" id="MF_01927">
    <property type="entry name" value="PurU"/>
    <property type="match status" value="1"/>
</dbReference>
<dbReference type="Pfam" id="PF00551">
    <property type="entry name" value="Formyl_trans_N"/>
    <property type="match status" value="1"/>
</dbReference>
<comment type="catalytic activity">
    <reaction evidence="3">
        <text>(6R)-10-formyltetrahydrofolate + H2O = (6S)-5,6,7,8-tetrahydrofolate + formate + H(+)</text>
        <dbReference type="Rhea" id="RHEA:19833"/>
        <dbReference type="ChEBI" id="CHEBI:15377"/>
        <dbReference type="ChEBI" id="CHEBI:15378"/>
        <dbReference type="ChEBI" id="CHEBI:15740"/>
        <dbReference type="ChEBI" id="CHEBI:57453"/>
        <dbReference type="ChEBI" id="CHEBI:195366"/>
        <dbReference type="EC" id="3.5.1.10"/>
    </reaction>
</comment>
<dbReference type="EMBL" id="JBHUIP010000012">
    <property type="protein sequence ID" value="MFD2264058.1"/>
    <property type="molecule type" value="Genomic_DNA"/>
</dbReference>
<dbReference type="InterPro" id="IPR041729">
    <property type="entry name" value="Formyl-FH4-Hydrolase_C"/>
</dbReference>
<evidence type="ECO:0000313" key="6">
    <source>
        <dbReference type="EMBL" id="MFD2264058.1"/>
    </source>
</evidence>
<keyword evidence="1 3" id="KW-0554">One-carbon metabolism</keyword>
<dbReference type="GO" id="GO:0008864">
    <property type="term" value="F:formyltetrahydrofolate deformylase activity"/>
    <property type="evidence" value="ECO:0007669"/>
    <property type="project" value="UniProtKB-EC"/>
</dbReference>
<reference evidence="7" key="1">
    <citation type="journal article" date="2019" name="Int. J. Syst. Evol. Microbiol.">
        <title>The Global Catalogue of Microorganisms (GCM) 10K type strain sequencing project: providing services to taxonomists for standard genome sequencing and annotation.</title>
        <authorList>
            <consortium name="The Broad Institute Genomics Platform"/>
            <consortium name="The Broad Institute Genome Sequencing Center for Infectious Disease"/>
            <person name="Wu L."/>
            <person name="Ma J."/>
        </authorList>
    </citation>
    <scope>NUCLEOTIDE SEQUENCE [LARGE SCALE GENOMIC DNA]</scope>
    <source>
        <strain evidence="7">CGMCC 1.19062</strain>
    </source>
</reference>
<dbReference type="InterPro" id="IPR002912">
    <property type="entry name" value="ACT_dom"/>
</dbReference>
<comment type="similarity">
    <text evidence="3">Belongs to the PurU family.</text>
</comment>
<dbReference type="CDD" id="cd08648">
    <property type="entry name" value="FMT_core_Formyl-FH4-Hydrolase_C"/>
    <property type="match status" value="1"/>
</dbReference>
<organism evidence="6 7">
    <name type="scientific">Lacibacterium aquatile</name>
    <dbReference type="NCBI Taxonomy" id="1168082"/>
    <lineage>
        <taxon>Bacteria</taxon>
        <taxon>Pseudomonadati</taxon>
        <taxon>Pseudomonadota</taxon>
        <taxon>Alphaproteobacteria</taxon>
        <taxon>Rhodospirillales</taxon>
        <taxon>Rhodospirillaceae</taxon>
    </lineage>
</organism>
<evidence type="ECO:0000256" key="3">
    <source>
        <dbReference type="HAMAP-Rule" id="MF_01927"/>
    </source>
</evidence>
<keyword evidence="7" id="KW-1185">Reference proteome</keyword>
<gene>
    <name evidence="3 6" type="primary">purU</name>
    <name evidence="6" type="ORF">ACFSM5_14245</name>
</gene>
<dbReference type="Pfam" id="PF01842">
    <property type="entry name" value="ACT"/>
    <property type="match status" value="1"/>
</dbReference>
<dbReference type="PROSITE" id="PS51671">
    <property type="entry name" value="ACT"/>
    <property type="match status" value="1"/>
</dbReference>
<dbReference type="PRINTS" id="PR01575">
    <property type="entry name" value="FFH4HYDRLASE"/>
</dbReference>